<protein>
    <submittedName>
        <fullName evidence="1">Uncharacterized protein</fullName>
    </submittedName>
</protein>
<keyword evidence="2" id="KW-1185">Reference proteome</keyword>
<proteinExistence type="predicted"/>
<dbReference type="OrthoDB" id="10526319at2759"/>
<dbReference type="Proteomes" id="UP000887116">
    <property type="component" value="Unassembled WGS sequence"/>
</dbReference>
<reference evidence="1" key="1">
    <citation type="submission" date="2020-07" db="EMBL/GenBank/DDBJ databases">
        <title>Multicomponent nature underlies the extraordinary mechanical properties of spider dragline silk.</title>
        <authorList>
            <person name="Kono N."/>
            <person name="Nakamura H."/>
            <person name="Mori M."/>
            <person name="Yoshida Y."/>
            <person name="Ohtoshi R."/>
            <person name="Malay A.D."/>
            <person name="Moran D.A.P."/>
            <person name="Tomita M."/>
            <person name="Numata K."/>
            <person name="Arakawa K."/>
        </authorList>
    </citation>
    <scope>NUCLEOTIDE SEQUENCE</scope>
</reference>
<name>A0A8X6LMJ4_TRICU</name>
<sequence length="125" mass="13875">KWVYSVSNSEETVCSKRHVPQLYSIRSEVSLGASNILHRSLLSAPSGGDIVKDAKISWLFRKNSGGFPQHKAVVLFIWENTMTLSEGIFILDEHNATVTSIRKVRSMADSLCCKGFTEKKVTSSV</sequence>
<feature type="non-terminal residue" evidence="1">
    <location>
        <position position="1"/>
    </location>
</feature>
<evidence type="ECO:0000313" key="1">
    <source>
        <dbReference type="EMBL" id="GFR15295.1"/>
    </source>
</evidence>
<accession>A0A8X6LMJ4</accession>
<dbReference type="EMBL" id="BMAO01027228">
    <property type="protein sequence ID" value="GFR15295.1"/>
    <property type="molecule type" value="Genomic_DNA"/>
</dbReference>
<dbReference type="AlphaFoldDB" id="A0A8X6LMJ4"/>
<evidence type="ECO:0000313" key="2">
    <source>
        <dbReference type="Proteomes" id="UP000887116"/>
    </source>
</evidence>
<comment type="caution">
    <text evidence="1">The sequence shown here is derived from an EMBL/GenBank/DDBJ whole genome shotgun (WGS) entry which is preliminary data.</text>
</comment>
<gene>
    <name evidence="1" type="ORF">TNCT_429291</name>
</gene>
<organism evidence="1 2">
    <name type="scientific">Trichonephila clavata</name>
    <name type="common">Joro spider</name>
    <name type="synonym">Nephila clavata</name>
    <dbReference type="NCBI Taxonomy" id="2740835"/>
    <lineage>
        <taxon>Eukaryota</taxon>
        <taxon>Metazoa</taxon>
        <taxon>Ecdysozoa</taxon>
        <taxon>Arthropoda</taxon>
        <taxon>Chelicerata</taxon>
        <taxon>Arachnida</taxon>
        <taxon>Araneae</taxon>
        <taxon>Araneomorphae</taxon>
        <taxon>Entelegynae</taxon>
        <taxon>Araneoidea</taxon>
        <taxon>Nephilidae</taxon>
        <taxon>Trichonephila</taxon>
    </lineage>
</organism>